<dbReference type="Proteomes" id="UP000019102">
    <property type="component" value="Unassembled WGS sequence"/>
</dbReference>
<keyword evidence="2" id="KW-1185">Reference proteome</keyword>
<organism evidence="1 2">
    <name type="scientific">Gracilibacillus boraciitolerans JCM 21714</name>
    <dbReference type="NCBI Taxonomy" id="1298598"/>
    <lineage>
        <taxon>Bacteria</taxon>
        <taxon>Bacillati</taxon>
        <taxon>Bacillota</taxon>
        <taxon>Bacilli</taxon>
        <taxon>Bacillales</taxon>
        <taxon>Bacillaceae</taxon>
        <taxon>Gracilibacillus</taxon>
    </lineage>
</organism>
<dbReference type="EMBL" id="BAVS01000012">
    <property type="protein sequence ID" value="GAE93367.1"/>
    <property type="molecule type" value="Genomic_DNA"/>
</dbReference>
<dbReference type="InterPro" id="IPR025352">
    <property type="entry name" value="DUF4256"/>
</dbReference>
<name>W4VJH2_9BACI</name>
<reference evidence="1 2" key="1">
    <citation type="journal article" date="2014" name="Genome Announc.">
        <title>Draft Genome Sequence of the Boron-Tolerant and Moderately Halotolerant Bacterium Gracilibacillus boraciitolerans JCM 21714T.</title>
        <authorList>
            <person name="Ahmed I."/>
            <person name="Oshima K."/>
            <person name="Suda W."/>
            <person name="Kitamura K."/>
            <person name="Iida T."/>
            <person name="Ohmori Y."/>
            <person name="Fujiwara T."/>
            <person name="Hattori M."/>
            <person name="Ohkuma M."/>
        </authorList>
    </citation>
    <scope>NUCLEOTIDE SEQUENCE [LARGE SCALE GENOMIC DNA]</scope>
    <source>
        <strain evidence="1 2">JCM 21714</strain>
    </source>
</reference>
<proteinExistence type="predicted"/>
<evidence type="ECO:0000313" key="1">
    <source>
        <dbReference type="EMBL" id="GAE93367.1"/>
    </source>
</evidence>
<protein>
    <recommendedName>
        <fullName evidence="3">DUF4256 domain-containing protein</fullName>
    </recommendedName>
</protein>
<dbReference type="Pfam" id="PF14066">
    <property type="entry name" value="DUF4256"/>
    <property type="match status" value="1"/>
</dbReference>
<dbReference type="eggNOG" id="ENOG502Z7KY">
    <property type="taxonomic scope" value="Bacteria"/>
</dbReference>
<evidence type="ECO:0008006" key="3">
    <source>
        <dbReference type="Google" id="ProtNLM"/>
    </source>
</evidence>
<dbReference type="STRING" id="1298598.JCM21714_2445"/>
<evidence type="ECO:0000313" key="2">
    <source>
        <dbReference type="Proteomes" id="UP000019102"/>
    </source>
</evidence>
<gene>
    <name evidence="1" type="ORF">JCM21714_2445</name>
</gene>
<accession>W4VJH2</accession>
<comment type="caution">
    <text evidence="1">The sequence shown here is derived from an EMBL/GenBank/DDBJ whole genome shotgun (WGS) entry which is preliminary data.</text>
</comment>
<sequence>MVQKAKELSPEQREELLSTLKARFEENMNRHKDLLWINVQANLDEHSEKLWSLNEMEITGGEPDVVSHDNMTGEYIFFDCSKESPKGRRSVCYDREALESRKKHKPENNAMDMANAIGIEMLTEEQYRELQELDNFDMKRRAGCRHLLTLENLVERCFVIDATRQFLSIIMVQIPIMVPEVFAVL</sequence>
<dbReference type="AlphaFoldDB" id="W4VJH2"/>